<protein>
    <submittedName>
        <fullName evidence="3">DEKNAAC102102</fullName>
    </submittedName>
</protein>
<name>A0A448YK02_BRENA</name>
<accession>A0A448YK02</accession>
<keyword evidence="1" id="KW-0175">Coiled coil</keyword>
<dbReference type="Proteomes" id="UP000290900">
    <property type="component" value="Unassembled WGS sequence"/>
</dbReference>
<organism evidence="3 4">
    <name type="scientific">Brettanomyces naardenensis</name>
    <name type="common">Yeast</name>
    <dbReference type="NCBI Taxonomy" id="13370"/>
    <lineage>
        <taxon>Eukaryota</taxon>
        <taxon>Fungi</taxon>
        <taxon>Dikarya</taxon>
        <taxon>Ascomycota</taxon>
        <taxon>Saccharomycotina</taxon>
        <taxon>Pichiomycetes</taxon>
        <taxon>Pichiales</taxon>
        <taxon>Pichiaceae</taxon>
        <taxon>Brettanomyces</taxon>
    </lineage>
</organism>
<reference evidence="3 4" key="1">
    <citation type="submission" date="2018-12" db="EMBL/GenBank/DDBJ databases">
        <authorList>
            <person name="Tiukova I."/>
            <person name="Dainat J."/>
        </authorList>
    </citation>
    <scope>NUCLEOTIDE SEQUENCE [LARGE SCALE GENOMIC DNA]</scope>
</reference>
<dbReference type="AlphaFoldDB" id="A0A448YK02"/>
<evidence type="ECO:0000313" key="3">
    <source>
        <dbReference type="EMBL" id="VEU21183.1"/>
    </source>
</evidence>
<feature type="coiled-coil region" evidence="1">
    <location>
        <begin position="113"/>
        <end position="196"/>
    </location>
</feature>
<evidence type="ECO:0000256" key="1">
    <source>
        <dbReference type="SAM" id="Coils"/>
    </source>
</evidence>
<evidence type="ECO:0000256" key="2">
    <source>
        <dbReference type="SAM" id="MobiDB-lite"/>
    </source>
</evidence>
<dbReference type="OrthoDB" id="5223508at2759"/>
<dbReference type="InterPro" id="IPR058940">
    <property type="entry name" value="mS26_fungi"/>
</dbReference>
<dbReference type="FunCoup" id="A0A448YK02">
    <property type="interactions" value="115"/>
</dbReference>
<keyword evidence="4" id="KW-1185">Reference proteome</keyword>
<evidence type="ECO:0000313" key="4">
    <source>
        <dbReference type="Proteomes" id="UP000290900"/>
    </source>
</evidence>
<feature type="region of interest" description="Disordered" evidence="2">
    <location>
        <begin position="285"/>
        <end position="320"/>
    </location>
</feature>
<gene>
    <name evidence="3" type="ORF">BRENAR_LOCUS1918</name>
</gene>
<sequence length="320" mass="37202">MGKGAIRFGGKSGVLPKPRQIFKQPYKHEVYVKAHDTGYADGIIHPRGTTRDLIRPEVFTPEQRLKKTAKLPNKKYSEVELGQMPEAQRYKVKNAEMRRQYLKESYEGEVKRLERLESYQKKLSEERKKIEEEAQKHEKSKAELYTIPTVESYLKGPLMKLRTEEETETLKLKREANRLAQEMKVKEERAIKLMELYNASSDFAITEGKLELLVDEAFSDRKLKEVSKLLNINPDRLGTLPTTIEFENSLKDVILGNVNRGPSYEVVEDTLSGFNDEVHEIAERGKEEKKIQMKQEAEEKQKKLQELQDEMVKDREEASN</sequence>
<proteinExistence type="predicted"/>
<dbReference type="Pfam" id="PF26163">
    <property type="entry name" value="mS26"/>
    <property type="match status" value="1"/>
</dbReference>
<dbReference type="InParanoid" id="A0A448YK02"/>
<dbReference type="CDD" id="cd23703">
    <property type="entry name" value="mS26_PET12"/>
    <property type="match status" value="1"/>
</dbReference>
<dbReference type="EMBL" id="CAACVR010000010">
    <property type="protein sequence ID" value="VEU21183.1"/>
    <property type="molecule type" value="Genomic_DNA"/>
</dbReference>